<dbReference type="OMA" id="KHGPFNT"/>
<keyword evidence="1" id="KW-0723">Serine/threonine-protein kinase</keyword>
<dbReference type="InterPro" id="IPR017441">
    <property type="entry name" value="Protein_kinase_ATP_BS"/>
</dbReference>
<evidence type="ECO:0000256" key="3">
    <source>
        <dbReference type="ARBA" id="ARBA00022741"/>
    </source>
</evidence>
<dbReference type="GO" id="GO:0004674">
    <property type="term" value="F:protein serine/threonine kinase activity"/>
    <property type="evidence" value="ECO:0007669"/>
    <property type="project" value="UniProtKB-KW"/>
</dbReference>
<dbReference type="PROSITE" id="PS00107">
    <property type="entry name" value="PROTEIN_KINASE_ATP"/>
    <property type="match status" value="1"/>
</dbReference>
<evidence type="ECO:0000256" key="1">
    <source>
        <dbReference type="ARBA" id="ARBA00022527"/>
    </source>
</evidence>
<dbReference type="GO" id="GO:0005634">
    <property type="term" value="C:nucleus"/>
    <property type="evidence" value="ECO:0007669"/>
    <property type="project" value="TreeGrafter"/>
</dbReference>
<dbReference type="InterPro" id="IPR000719">
    <property type="entry name" value="Prot_kinase_dom"/>
</dbReference>
<evidence type="ECO:0000256" key="6">
    <source>
        <dbReference type="PROSITE-ProRule" id="PRU10141"/>
    </source>
</evidence>
<dbReference type="GeneID" id="5413133"/>
<keyword evidence="2 9" id="KW-0808">Transferase</keyword>
<dbReference type="Gene3D" id="3.30.200.20">
    <property type="entry name" value="Phosphorylase Kinase, domain 1"/>
    <property type="match status" value="1"/>
</dbReference>
<feature type="binding site" evidence="6">
    <location>
        <position position="163"/>
    </location>
    <ligand>
        <name>ATP</name>
        <dbReference type="ChEBI" id="CHEBI:30616"/>
    </ligand>
</feature>
<dbReference type="PANTHER" id="PTHR45646:SF20">
    <property type="entry name" value="KINASE, PUTATIVE-RELATED"/>
    <property type="match status" value="1"/>
</dbReference>
<keyword evidence="3 6" id="KW-0547">Nucleotide-binding</keyword>
<dbReference type="InterPro" id="IPR051175">
    <property type="entry name" value="CLK_kinases"/>
</dbReference>
<evidence type="ECO:0000256" key="5">
    <source>
        <dbReference type="ARBA" id="ARBA00022840"/>
    </source>
</evidence>
<dbReference type="VEuPathDB" id="TriTrypDB:LbrM.09.0410"/>
<dbReference type="AlphaFoldDB" id="A4H5L6"/>
<sequence length="235" mass="26043">MDSSLAAADGGGAAAVRSGLHVYSQAQANAAASGTTALPNKALDHVKQMSRSQSDARRSGSKRGFDEATATDNVQQRRQDGTAVPNTAPNQVVEVMAPPPKKKKVTYALPHQNMEEGHFYVVLGEDIDVSTQRFKILSLLGEGTFGKVVESWDRKRKEYCAVKIVRNVPKYTRDAKIEIQFMEKVRQADPADRFPLMKIQRYFQNDSGHMCIVMPKYGPCLLDWIMKHGPFNTAT</sequence>
<evidence type="ECO:0000256" key="4">
    <source>
        <dbReference type="ARBA" id="ARBA00022777"/>
    </source>
</evidence>
<dbReference type="InterPro" id="IPR011009">
    <property type="entry name" value="Kinase-like_dom_sf"/>
</dbReference>
<accession>A4H5L6</accession>
<evidence type="ECO:0000259" key="8">
    <source>
        <dbReference type="PROSITE" id="PS50011"/>
    </source>
</evidence>
<feature type="non-terminal residue" evidence="9">
    <location>
        <position position="235"/>
    </location>
</feature>
<dbReference type="SUPFAM" id="SSF56112">
    <property type="entry name" value="Protein kinase-like (PK-like)"/>
    <property type="match status" value="1"/>
</dbReference>
<reference evidence="9 10" key="2">
    <citation type="journal article" date="2011" name="Genome Res.">
        <title>Chromosome and gene copy number variation allow major structural change between species and strains of Leishmania.</title>
        <authorList>
            <person name="Rogers M.B."/>
            <person name="Hilley J.D."/>
            <person name="Dickens N.J."/>
            <person name="Wilkes J."/>
            <person name="Bates P.A."/>
            <person name="Depledge D.P."/>
            <person name="Harris D."/>
            <person name="Her Y."/>
            <person name="Herzyk P."/>
            <person name="Imamura H."/>
            <person name="Otto T.D."/>
            <person name="Sanders M."/>
            <person name="Seeger K."/>
            <person name="Dujardin J.C."/>
            <person name="Berriman M."/>
            <person name="Smith D.F."/>
            <person name="Hertz-Fowler C."/>
            <person name="Mottram J.C."/>
        </authorList>
    </citation>
    <scope>NUCLEOTIDE SEQUENCE [LARGE SCALE GENOMIC DNA]</scope>
    <source>
        <strain evidence="9 10">MHOM/BR/75/M2904</strain>
    </source>
</reference>
<dbReference type="PROSITE" id="PS50011">
    <property type="entry name" value="PROTEIN_KINASE_DOM"/>
    <property type="match status" value="1"/>
</dbReference>
<dbReference type="InParanoid" id="A4H5L6"/>
<keyword evidence="10" id="KW-1185">Reference proteome</keyword>
<evidence type="ECO:0000256" key="7">
    <source>
        <dbReference type="SAM" id="MobiDB-lite"/>
    </source>
</evidence>
<feature type="domain" description="Protein kinase" evidence="8">
    <location>
        <begin position="134"/>
        <end position="235"/>
    </location>
</feature>
<feature type="region of interest" description="Disordered" evidence="7">
    <location>
        <begin position="26"/>
        <end position="91"/>
    </location>
</feature>
<evidence type="ECO:0000256" key="2">
    <source>
        <dbReference type="ARBA" id="ARBA00022679"/>
    </source>
</evidence>
<protein>
    <recommendedName>
        <fullName evidence="8">Protein kinase domain-containing protein</fullName>
    </recommendedName>
</protein>
<evidence type="ECO:0000313" key="10">
    <source>
        <dbReference type="Proteomes" id="UP000007258"/>
    </source>
</evidence>
<dbReference type="Proteomes" id="UP000007258">
    <property type="component" value="Chromosome 9"/>
</dbReference>
<feature type="compositionally biased region" description="Low complexity" evidence="7">
    <location>
        <begin position="26"/>
        <end position="37"/>
    </location>
</feature>
<keyword evidence="5 6" id="KW-0067">ATP-binding</keyword>
<gene>
    <name evidence="9" type="ORF">LBRM_09_0410</name>
</gene>
<dbReference type="GO" id="GO:0005524">
    <property type="term" value="F:ATP binding"/>
    <property type="evidence" value="ECO:0007669"/>
    <property type="project" value="UniProtKB-UniRule"/>
</dbReference>
<name>A4H5L6_LEIBR</name>
<organism evidence="9 10">
    <name type="scientific">Leishmania braziliensis</name>
    <dbReference type="NCBI Taxonomy" id="5660"/>
    <lineage>
        <taxon>Eukaryota</taxon>
        <taxon>Discoba</taxon>
        <taxon>Euglenozoa</taxon>
        <taxon>Kinetoplastea</taxon>
        <taxon>Metakinetoplastina</taxon>
        <taxon>Trypanosomatida</taxon>
        <taxon>Trypanosomatidae</taxon>
        <taxon>Leishmaniinae</taxon>
        <taxon>Leishmania</taxon>
        <taxon>Leishmania braziliensis species complex</taxon>
    </lineage>
</organism>
<dbReference type="EMBL" id="FR798983">
    <property type="protein sequence ID" value="CAM41780.1"/>
    <property type="molecule type" value="Genomic_DNA"/>
</dbReference>
<keyword evidence="4" id="KW-0418">Kinase</keyword>
<proteinExistence type="predicted"/>
<dbReference type="PANTHER" id="PTHR45646">
    <property type="entry name" value="SERINE/THREONINE-PROTEIN KINASE DOA-RELATED"/>
    <property type="match status" value="1"/>
</dbReference>
<evidence type="ECO:0000313" key="9">
    <source>
        <dbReference type="EMBL" id="CAM41780.1"/>
    </source>
</evidence>
<dbReference type="KEGG" id="lbz:LBRM_09_0410"/>
<dbReference type="RefSeq" id="XP_001562657.1">
    <property type="nucleotide sequence ID" value="XM_001562607.1"/>
</dbReference>
<reference evidence="9 10" key="1">
    <citation type="journal article" date="2007" name="Nat. Genet.">
        <title>Comparative genomic analysis of three Leishmania species that cause diverse human disease.</title>
        <authorList>
            <person name="Peacock C.S."/>
            <person name="Seeger K."/>
            <person name="Harris D."/>
            <person name="Murphy L."/>
            <person name="Ruiz J.C."/>
            <person name="Quail M.A."/>
            <person name="Peters N."/>
            <person name="Adlem E."/>
            <person name="Tivey A."/>
            <person name="Aslett M."/>
            <person name="Kerhornou A."/>
            <person name="Ivens A."/>
            <person name="Fraser A."/>
            <person name="Rajandream M.A."/>
            <person name="Carver T."/>
            <person name="Norbertczak H."/>
            <person name="Chillingworth T."/>
            <person name="Hance Z."/>
            <person name="Jagels K."/>
            <person name="Moule S."/>
            <person name="Ormond D."/>
            <person name="Rutter S."/>
            <person name="Squares R."/>
            <person name="Whitehead S."/>
            <person name="Rabbinowitsch E."/>
            <person name="Arrowsmith C."/>
            <person name="White B."/>
            <person name="Thurston S."/>
            <person name="Bringaud F."/>
            <person name="Baldauf S.L."/>
            <person name="Faulconbridge A."/>
            <person name="Jeffares D."/>
            <person name="Depledge D.P."/>
            <person name="Oyola S.O."/>
            <person name="Hilley J.D."/>
            <person name="Brito L.O."/>
            <person name="Tosi L.R."/>
            <person name="Barrell B."/>
            <person name="Cruz A.K."/>
            <person name="Mottram J.C."/>
            <person name="Smith D.F."/>
            <person name="Berriman M."/>
        </authorList>
    </citation>
    <scope>NUCLEOTIDE SEQUENCE [LARGE SCALE GENOMIC DNA]</scope>
    <source>
        <strain evidence="9 10">MHOM/BR/75/M2904</strain>
    </source>
</reference>
<feature type="compositionally biased region" description="Basic and acidic residues" evidence="7">
    <location>
        <begin position="54"/>
        <end position="66"/>
    </location>
</feature>